<accession>A0A2T2XHI4</accession>
<proteinExistence type="inferred from homology"/>
<feature type="domain" description="Endonuclease GajA/Old nuclease/RecF-like AAA" evidence="11">
    <location>
        <begin position="1"/>
        <end position="102"/>
    </location>
</feature>
<dbReference type="GO" id="GO:0003697">
    <property type="term" value="F:single-stranded DNA binding"/>
    <property type="evidence" value="ECO:0007669"/>
    <property type="project" value="UniProtKB-UniRule"/>
</dbReference>
<gene>
    <name evidence="9" type="primary">recF</name>
    <name evidence="12" type="ORF">C7B46_07555</name>
</gene>
<keyword evidence="2 9" id="KW-0235">DNA replication</keyword>
<keyword evidence="7 9" id="KW-0234">DNA repair</keyword>
<dbReference type="InterPro" id="IPR041685">
    <property type="entry name" value="AAA_GajA/Old/RecF-like"/>
</dbReference>
<dbReference type="GO" id="GO:0005737">
    <property type="term" value="C:cytoplasm"/>
    <property type="evidence" value="ECO:0007669"/>
    <property type="project" value="UniProtKB-SubCell"/>
</dbReference>
<comment type="caution">
    <text evidence="12">The sequence shown here is derived from an EMBL/GenBank/DDBJ whole genome shotgun (WGS) entry which is preliminary data.</text>
</comment>
<keyword evidence="4 9" id="KW-0227">DNA damage</keyword>
<keyword evidence="5 9" id="KW-0067">ATP-binding</keyword>
<evidence type="ECO:0000256" key="2">
    <source>
        <dbReference type="ARBA" id="ARBA00022705"/>
    </source>
</evidence>
<dbReference type="HAMAP" id="MF_00365">
    <property type="entry name" value="RecF"/>
    <property type="match status" value="1"/>
</dbReference>
<dbReference type="PANTHER" id="PTHR32182">
    <property type="entry name" value="DNA REPLICATION AND REPAIR PROTEIN RECF"/>
    <property type="match status" value="1"/>
</dbReference>
<evidence type="ECO:0000256" key="5">
    <source>
        <dbReference type="ARBA" id="ARBA00022840"/>
    </source>
</evidence>
<comment type="similarity">
    <text evidence="9 10">Belongs to the RecF family.</text>
</comment>
<dbReference type="PROSITE" id="PS00618">
    <property type="entry name" value="RECF_2"/>
    <property type="match status" value="1"/>
</dbReference>
<evidence type="ECO:0000256" key="3">
    <source>
        <dbReference type="ARBA" id="ARBA00022741"/>
    </source>
</evidence>
<sequence>MILRTVDISCFRNIKEAHLAFSSQLTLLVGKNAQGKTNALDAIHIALQGKSFRNGPDSDWFSLSDPDPISIIAKVLSDSNRIITVEHHVMSNPPRRSHRGQKIPVIVFSPQDLSLSQGSPSDRRKFMDSTLSLINPRYDKALKQFHQALLQRNHALKDPRLAHTADSFTPAMITNGHYLWTMRRQLLDSLLPIADQMHSRISRGERIAGKLRYGGSDIPVQTEKEYEDLLRKRRADEAMRMMTLVGPHRDELLLTVNGVPISLYGSQGQHRLISLSLKLGTYQLIQNEFGYRPIMLLDDVLSELDPERRRHLLQMISEPGQQTIITDTEARNYDQLTPIIYHVDQGQFVEVGST</sequence>
<dbReference type="AlphaFoldDB" id="A0A2T2XHI4"/>
<dbReference type="Pfam" id="PF13175">
    <property type="entry name" value="AAA_15"/>
    <property type="match status" value="1"/>
</dbReference>
<dbReference type="Gene3D" id="1.20.1050.90">
    <property type="entry name" value="RecF/RecN/SMC, N-terminal domain"/>
    <property type="match status" value="1"/>
</dbReference>
<dbReference type="InterPro" id="IPR001238">
    <property type="entry name" value="DNA-binding_RecF"/>
</dbReference>
<dbReference type="GO" id="GO:0005524">
    <property type="term" value="F:ATP binding"/>
    <property type="evidence" value="ECO:0007669"/>
    <property type="project" value="UniProtKB-UniRule"/>
</dbReference>
<dbReference type="SUPFAM" id="SSF52540">
    <property type="entry name" value="P-loop containing nucleoside triphosphate hydrolases"/>
    <property type="match status" value="1"/>
</dbReference>
<keyword evidence="1 9" id="KW-0963">Cytoplasm</keyword>
<dbReference type="InterPro" id="IPR018078">
    <property type="entry name" value="DNA-binding_RecF_CS"/>
</dbReference>
<evidence type="ECO:0000313" key="12">
    <source>
        <dbReference type="EMBL" id="PSR33964.1"/>
    </source>
</evidence>
<evidence type="ECO:0000256" key="6">
    <source>
        <dbReference type="ARBA" id="ARBA00023125"/>
    </source>
</evidence>
<reference evidence="12 13" key="1">
    <citation type="journal article" date="2014" name="BMC Genomics">
        <title>Comparison of environmental and isolate Sulfobacillus genomes reveals diverse carbon, sulfur, nitrogen, and hydrogen metabolisms.</title>
        <authorList>
            <person name="Justice N.B."/>
            <person name="Norman A."/>
            <person name="Brown C.T."/>
            <person name="Singh A."/>
            <person name="Thomas B.C."/>
            <person name="Banfield J.F."/>
        </authorList>
    </citation>
    <scope>NUCLEOTIDE SEQUENCE [LARGE SCALE GENOMIC DNA]</scope>
    <source>
        <strain evidence="12">AMDSBA4</strain>
    </source>
</reference>
<evidence type="ECO:0000256" key="9">
    <source>
        <dbReference type="HAMAP-Rule" id="MF_00365"/>
    </source>
</evidence>
<dbReference type="GO" id="GO:0000731">
    <property type="term" value="P:DNA synthesis involved in DNA repair"/>
    <property type="evidence" value="ECO:0007669"/>
    <property type="project" value="TreeGrafter"/>
</dbReference>
<evidence type="ECO:0000256" key="1">
    <source>
        <dbReference type="ARBA" id="ARBA00022490"/>
    </source>
</evidence>
<comment type="subcellular location">
    <subcellularLocation>
        <location evidence="9 10">Cytoplasm</location>
    </subcellularLocation>
</comment>
<dbReference type="PANTHER" id="PTHR32182:SF0">
    <property type="entry name" value="DNA REPLICATION AND REPAIR PROTEIN RECF"/>
    <property type="match status" value="1"/>
</dbReference>
<dbReference type="InterPro" id="IPR042174">
    <property type="entry name" value="RecF_2"/>
</dbReference>
<keyword evidence="3 9" id="KW-0547">Nucleotide-binding</keyword>
<evidence type="ECO:0000256" key="7">
    <source>
        <dbReference type="ARBA" id="ARBA00023204"/>
    </source>
</evidence>
<evidence type="ECO:0000313" key="13">
    <source>
        <dbReference type="Proteomes" id="UP000242972"/>
    </source>
</evidence>
<dbReference type="GO" id="GO:0009432">
    <property type="term" value="P:SOS response"/>
    <property type="evidence" value="ECO:0007669"/>
    <property type="project" value="UniProtKB-UniRule"/>
</dbReference>
<evidence type="ECO:0000256" key="8">
    <source>
        <dbReference type="ARBA" id="ARBA00023236"/>
    </source>
</evidence>
<dbReference type="GO" id="GO:0006260">
    <property type="term" value="P:DNA replication"/>
    <property type="evidence" value="ECO:0007669"/>
    <property type="project" value="UniProtKB-UniRule"/>
</dbReference>
<dbReference type="EMBL" id="PXYW01000014">
    <property type="protein sequence ID" value="PSR33964.1"/>
    <property type="molecule type" value="Genomic_DNA"/>
</dbReference>
<dbReference type="Gene3D" id="3.40.50.300">
    <property type="entry name" value="P-loop containing nucleotide triphosphate hydrolases"/>
    <property type="match status" value="1"/>
</dbReference>
<evidence type="ECO:0000259" key="11">
    <source>
        <dbReference type="Pfam" id="PF13175"/>
    </source>
</evidence>
<comment type="function">
    <text evidence="9 10">The RecF protein is involved in DNA metabolism; it is required for DNA replication and normal SOS inducibility. RecF binds preferentially to single-stranded, linear DNA. It also seems to bind ATP.</text>
</comment>
<dbReference type="Proteomes" id="UP000242972">
    <property type="component" value="Unassembled WGS sequence"/>
</dbReference>
<evidence type="ECO:0000256" key="4">
    <source>
        <dbReference type="ARBA" id="ARBA00022763"/>
    </source>
</evidence>
<keyword evidence="8 9" id="KW-0742">SOS response</keyword>
<dbReference type="InterPro" id="IPR027417">
    <property type="entry name" value="P-loop_NTPase"/>
</dbReference>
<name>A0A2T2XHI4_9FIRM</name>
<dbReference type="NCBIfam" id="TIGR00611">
    <property type="entry name" value="recf"/>
    <property type="match status" value="1"/>
</dbReference>
<dbReference type="GO" id="GO:0006302">
    <property type="term" value="P:double-strand break repair"/>
    <property type="evidence" value="ECO:0007669"/>
    <property type="project" value="TreeGrafter"/>
</dbReference>
<evidence type="ECO:0000256" key="10">
    <source>
        <dbReference type="RuleBase" id="RU000578"/>
    </source>
</evidence>
<keyword evidence="6 9" id="KW-0238">DNA-binding</keyword>
<organism evidence="12 13">
    <name type="scientific">Sulfobacillus benefaciens</name>
    <dbReference type="NCBI Taxonomy" id="453960"/>
    <lineage>
        <taxon>Bacteria</taxon>
        <taxon>Bacillati</taxon>
        <taxon>Bacillota</taxon>
        <taxon>Clostridia</taxon>
        <taxon>Eubacteriales</taxon>
        <taxon>Clostridiales Family XVII. Incertae Sedis</taxon>
        <taxon>Sulfobacillus</taxon>
    </lineage>
</organism>
<protein>
    <recommendedName>
        <fullName evidence="9 10">DNA replication and repair protein RecF</fullName>
    </recommendedName>
</protein>
<feature type="binding site" evidence="9">
    <location>
        <begin position="30"/>
        <end position="37"/>
    </location>
    <ligand>
        <name>ATP</name>
        <dbReference type="ChEBI" id="CHEBI:30616"/>
    </ligand>
</feature>